<dbReference type="Proteomes" id="UP000287798">
    <property type="component" value="Unassembled WGS sequence"/>
</dbReference>
<evidence type="ECO:0000313" key="3">
    <source>
        <dbReference type="Proteomes" id="UP000287798"/>
    </source>
</evidence>
<keyword evidence="1" id="KW-0812">Transmembrane</keyword>
<evidence type="ECO:0000256" key="1">
    <source>
        <dbReference type="SAM" id="Phobius"/>
    </source>
</evidence>
<organism evidence="2 3">
    <name type="scientific">Thiohalobacter thiocyanaticus</name>
    <dbReference type="NCBI Taxonomy" id="585455"/>
    <lineage>
        <taxon>Bacteria</taxon>
        <taxon>Pseudomonadati</taxon>
        <taxon>Pseudomonadota</taxon>
        <taxon>Gammaproteobacteria</taxon>
        <taxon>Thiohalobacterales</taxon>
        <taxon>Thiohalobacteraceae</taxon>
        <taxon>Thiohalobacter</taxon>
    </lineage>
</organism>
<gene>
    <name evidence="2" type="ORF">D6C00_13700</name>
</gene>
<dbReference type="EMBL" id="QZMU01000001">
    <property type="protein sequence ID" value="RRQ22878.1"/>
    <property type="molecule type" value="Genomic_DNA"/>
</dbReference>
<protein>
    <submittedName>
        <fullName evidence="2">Uncharacterized protein</fullName>
    </submittedName>
</protein>
<accession>A0A426QM97</accession>
<name>A0A426QM97_9GAMM</name>
<dbReference type="OrthoDB" id="8419990at2"/>
<feature type="transmembrane region" description="Helical" evidence="1">
    <location>
        <begin position="22"/>
        <end position="41"/>
    </location>
</feature>
<dbReference type="RefSeq" id="WP_125182220.1">
    <property type="nucleotide sequence ID" value="NZ_QZMU01000001.1"/>
</dbReference>
<proteinExistence type="predicted"/>
<comment type="caution">
    <text evidence="2">The sequence shown here is derived from an EMBL/GenBank/DDBJ whole genome shotgun (WGS) entry which is preliminary data.</text>
</comment>
<evidence type="ECO:0000313" key="2">
    <source>
        <dbReference type="EMBL" id="RRQ22878.1"/>
    </source>
</evidence>
<dbReference type="AlphaFoldDB" id="A0A426QM97"/>
<keyword evidence="1" id="KW-0472">Membrane</keyword>
<keyword evidence="1" id="KW-1133">Transmembrane helix</keyword>
<keyword evidence="3" id="KW-1185">Reference proteome</keyword>
<reference evidence="2 3" key="1">
    <citation type="journal article" date="2010" name="Int. J. Syst. Evol. Microbiol.">
        <title>Thiohalobacter thiocyanaticus gen. nov., sp. nov., a moderately halophilic, sulfur-oxidizing gammaproteobacterium from hypersaline lakes, that utilizes thiocyanate.</title>
        <authorList>
            <person name="Sorokin D.Y."/>
            <person name="Kovaleva O.L."/>
            <person name="Tourova T.P."/>
            <person name="Muyzer G."/>
        </authorList>
    </citation>
    <scope>NUCLEOTIDE SEQUENCE [LARGE SCALE GENOMIC DNA]</scope>
    <source>
        <strain evidence="2 3">Hrh1</strain>
    </source>
</reference>
<sequence length="216" mass="24073">MSKHFSFAAEAEDDSDVVFRDVITLALLGFIALVIILLPHINPPEKKRTEQEVAAPGSVMIEARWDDDIDADVDLWVQGPQDRPVGYSNLAGEVFNLLRDDIGFRNDASQLNYENAYSRGIVEGEYTVNLHMYFNRADTWPVPVTVLVSTVKPSGTTRVTRQILVSDVELRRLGEELTVFNFRLDADGELVEGSVDSATRKLVTSATGGYNFDAYK</sequence>